<evidence type="ECO:0000256" key="8">
    <source>
        <dbReference type="ARBA" id="ARBA00022927"/>
    </source>
</evidence>
<dbReference type="GO" id="GO:0071973">
    <property type="term" value="P:bacterial-type flagellum-dependent cell motility"/>
    <property type="evidence" value="ECO:0007669"/>
    <property type="project" value="InterPro"/>
</dbReference>
<feature type="compositionally biased region" description="Basic and acidic residues" evidence="11">
    <location>
        <begin position="93"/>
        <end position="133"/>
    </location>
</feature>
<dbReference type="EMBL" id="FNIV01000002">
    <property type="protein sequence ID" value="SDN87289.1"/>
    <property type="molecule type" value="Genomic_DNA"/>
</dbReference>
<dbReference type="GO" id="GO:0044781">
    <property type="term" value="P:bacterial-type flagellum organization"/>
    <property type="evidence" value="ECO:0007669"/>
    <property type="project" value="UniProtKB-KW"/>
</dbReference>
<keyword evidence="9" id="KW-0472">Membrane</keyword>
<dbReference type="GO" id="GO:0006935">
    <property type="term" value="P:chemotaxis"/>
    <property type="evidence" value="ECO:0007669"/>
    <property type="project" value="UniProtKB-KW"/>
</dbReference>
<accession>A0A1H0EYC3</accession>
<dbReference type="RefSeq" id="WP_089677098.1">
    <property type="nucleotide sequence ID" value="NZ_FNIV01000002.1"/>
</dbReference>
<evidence type="ECO:0000256" key="4">
    <source>
        <dbReference type="ARBA" id="ARBA00022448"/>
    </source>
</evidence>
<dbReference type="InterPro" id="IPR018006">
    <property type="entry name" value="Flag_FliJ_proteobac"/>
</dbReference>
<evidence type="ECO:0000256" key="5">
    <source>
        <dbReference type="ARBA" id="ARBA00022475"/>
    </source>
</evidence>
<name>A0A1H0EYC3_9GAMM</name>
<keyword evidence="6" id="KW-0145">Chemotaxis</keyword>
<keyword evidence="12" id="KW-0966">Cell projection</keyword>
<dbReference type="Pfam" id="PF02050">
    <property type="entry name" value="FliJ"/>
    <property type="match status" value="1"/>
</dbReference>
<evidence type="ECO:0000256" key="11">
    <source>
        <dbReference type="SAM" id="MobiDB-lite"/>
    </source>
</evidence>
<evidence type="ECO:0000256" key="10">
    <source>
        <dbReference type="ARBA" id="ARBA00023225"/>
    </source>
</evidence>
<comment type="subcellular location">
    <subcellularLocation>
        <location evidence="1">Cell membrane</location>
        <topology evidence="1">Peripheral membrane protein</topology>
        <orientation evidence="1">Cytoplasmic side</orientation>
    </subcellularLocation>
</comment>
<evidence type="ECO:0000313" key="12">
    <source>
        <dbReference type="EMBL" id="SDN87289.1"/>
    </source>
</evidence>
<dbReference type="GO" id="GO:0003774">
    <property type="term" value="F:cytoskeletal motor activity"/>
    <property type="evidence" value="ECO:0007669"/>
    <property type="project" value="InterPro"/>
</dbReference>
<feature type="region of interest" description="Disordered" evidence="11">
    <location>
        <begin position="1"/>
        <end position="30"/>
    </location>
</feature>
<keyword evidence="12" id="KW-0969">Cilium</keyword>
<dbReference type="InterPro" id="IPR012823">
    <property type="entry name" value="Flagell_FliJ"/>
</dbReference>
<keyword evidence="4" id="KW-0813">Transport</keyword>
<keyword evidence="7" id="KW-1005">Bacterial flagellum biogenesis</keyword>
<evidence type="ECO:0000256" key="2">
    <source>
        <dbReference type="ARBA" id="ARBA00010004"/>
    </source>
</evidence>
<keyword evidence="10" id="KW-1006">Bacterial flagellum protein export</keyword>
<dbReference type="GO" id="GO:0009288">
    <property type="term" value="C:bacterial-type flagellum"/>
    <property type="evidence" value="ECO:0007669"/>
    <property type="project" value="InterPro"/>
</dbReference>
<evidence type="ECO:0000256" key="1">
    <source>
        <dbReference type="ARBA" id="ARBA00004413"/>
    </source>
</evidence>
<dbReference type="PIRSF" id="PIRSF019404">
    <property type="entry name" value="FliJ"/>
    <property type="match status" value="1"/>
</dbReference>
<sequence>MSRSHTPLDTLLDLARDSRDQAGQALAGEQRTAQQVAEQLTALSGYRQEYAEKLNAAMRDGIDPATMRNYQQFLASLDEALERARRAVAAQEQRVDRTRQQWQQEQRRLSSYDTLAERRAREQQRKEQRREQNVSDDLVTSRLARRPQQGEH</sequence>
<dbReference type="STRING" id="419597.SAMN04487957_102240"/>
<dbReference type="GO" id="GO:0015031">
    <property type="term" value="P:protein transport"/>
    <property type="evidence" value="ECO:0007669"/>
    <property type="project" value="UniProtKB-KW"/>
</dbReference>
<dbReference type="OrthoDB" id="6465096at2"/>
<evidence type="ECO:0000256" key="3">
    <source>
        <dbReference type="ARBA" id="ARBA00020392"/>
    </source>
</evidence>
<keyword evidence="5" id="KW-1003">Cell membrane</keyword>
<dbReference type="PANTHER" id="PTHR38786">
    <property type="entry name" value="FLAGELLAR FLIJ PROTEIN"/>
    <property type="match status" value="1"/>
</dbReference>
<dbReference type="PRINTS" id="PR01004">
    <property type="entry name" value="FLGFLIJ"/>
</dbReference>
<keyword evidence="12" id="KW-0282">Flagellum</keyword>
<dbReference type="InterPro" id="IPR053716">
    <property type="entry name" value="Flag_assembly_chemotaxis_eff"/>
</dbReference>
<reference evidence="13" key="1">
    <citation type="submission" date="2016-10" db="EMBL/GenBank/DDBJ databases">
        <authorList>
            <person name="Varghese N."/>
            <person name="Submissions S."/>
        </authorList>
    </citation>
    <scope>NUCLEOTIDE SEQUENCE [LARGE SCALE GENOMIC DNA]</scope>
    <source>
        <strain evidence="13">CGMCC 1.6444</strain>
    </source>
</reference>
<feature type="region of interest" description="Disordered" evidence="11">
    <location>
        <begin position="90"/>
        <end position="152"/>
    </location>
</feature>
<protein>
    <recommendedName>
        <fullName evidence="3">Flagellar FliJ protein</fullName>
    </recommendedName>
</protein>
<keyword evidence="8" id="KW-0653">Protein transport</keyword>
<dbReference type="PANTHER" id="PTHR38786:SF1">
    <property type="entry name" value="FLAGELLAR FLIJ PROTEIN"/>
    <property type="match status" value="1"/>
</dbReference>
<proteinExistence type="inferred from homology"/>
<dbReference type="NCBIfam" id="TIGR02473">
    <property type="entry name" value="flagell_FliJ"/>
    <property type="match status" value="1"/>
</dbReference>
<dbReference type="GO" id="GO:0005886">
    <property type="term" value="C:plasma membrane"/>
    <property type="evidence" value="ECO:0007669"/>
    <property type="project" value="UniProtKB-SubCell"/>
</dbReference>
<dbReference type="InterPro" id="IPR052570">
    <property type="entry name" value="FliJ"/>
</dbReference>
<comment type="similarity">
    <text evidence="2">Belongs to the FliJ family.</text>
</comment>
<dbReference type="AlphaFoldDB" id="A0A1H0EYC3"/>
<dbReference type="Proteomes" id="UP000199075">
    <property type="component" value="Unassembled WGS sequence"/>
</dbReference>
<evidence type="ECO:0000313" key="13">
    <source>
        <dbReference type="Proteomes" id="UP000199075"/>
    </source>
</evidence>
<evidence type="ECO:0000256" key="9">
    <source>
        <dbReference type="ARBA" id="ARBA00023136"/>
    </source>
</evidence>
<organism evidence="12 13">
    <name type="scientific">Halomonas shengliensis</name>
    <dbReference type="NCBI Taxonomy" id="419597"/>
    <lineage>
        <taxon>Bacteria</taxon>
        <taxon>Pseudomonadati</taxon>
        <taxon>Pseudomonadota</taxon>
        <taxon>Gammaproteobacteria</taxon>
        <taxon>Oceanospirillales</taxon>
        <taxon>Halomonadaceae</taxon>
        <taxon>Halomonas</taxon>
    </lineage>
</organism>
<keyword evidence="13" id="KW-1185">Reference proteome</keyword>
<gene>
    <name evidence="12" type="ORF">SAMN04487957_102240</name>
</gene>
<dbReference type="Gene3D" id="1.10.287.1700">
    <property type="match status" value="1"/>
</dbReference>
<evidence type="ECO:0000256" key="7">
    <source>
        <dbReference type="ARBA" id="ARBA00022795"/>
    </source>
</evidence>
<evidence type="ECO:0000256" key="6">
    <source>
        <dbReference type="ARBA" id="ARBA00022500"/>
    </source>
</evidence>